<organism evidence="10 11">
    <name type="scientific">Metapseudomonas lalkuanensis</name>
    <dbReference type="NCBI Taxonomy" id="2604832"/>
    <lineage>
        <taxon>Bacteria</taxon>
        <taxon>Pseudomonadati</taxon>
        <taxon>Pseudomonadota</taxon>
        <taxon>Gammaproteobacteria</taxon>
        <taxon>Pseudomonadales</taxon>
        <taxon>Pseudomonadaceae</taxon>
        <taxon>Metapseudomonas</taxon>
    </lineage>
</organism>
<name>A0A5J6QX19_9GAMM</name>
<dbReference type="AlphaFoldDB" id="A0A5J6QX19"/>
<dbReference type="GO" id="GO:0051603">
    <property type="term" value="P:proteolysis involved in protein catabolic process"/>
    <property type="evidence" value="ECO:0007669"/>
    <property type="project" value="TreeGrafter"/>
</dbReference>
<keyword evidence="6 10" id="KW-0482">Metalloprotease</keyword>
<dbReference type="Pfam" id="PF01435">
    <property type="entry name" value="Peptidase_M48"/>
    <property type="match status" value="1"/>
</dbReference>
<dbReference type="GO" id="GO:0004222">
    <property type="term" value="F:metalloendopeptidase activity"/>
    <property type="evidence" value="ECO:0007669"/>
    <property type="project" value="InterPro"/>
</dbReference>
<evidence type="ECO:0000313" key="11">
    <source>
        <dbReference type="Proteomes" id="UP000327179"/>
    </source>
</evidence>
<evidence type="ECO:0000256" key="8">
    <source>
        <dbReference type="SAM" id="SignalP"/>
    </source>
</evidence>
<keyword evidence="8" id="KW-0732">Signal</keyword>
<dbReference type="PROSITE" id="PS51257">
    <property type="entry name" value="PROKAR_LIPOPROTEIN"/>
    <property type="match status" value="1"/>
</dbReference>
<gene>
    <name evidence="10" type="ORF">FXN65_25830</name>
</gene>
<dbReference type="CDD" id="cd07333">
    <property type="entry name" value="M48C_bepA_like"/>
    <property type="match status" value="1"/>
</dbReference>
<dbReference type="PANTHER" id="PTHR22726">
    <property type="entry name" value="METALLOENDOPEPTIDASE OMA1"/>
    <property type="match status" value="1"/>
</dbReference>
<evidence type="ECO:0000256" key="7">
    <source>
        <dbReference type="SAM" id="MobiDB-lite"/>
    </source>
</evidence>
<keyword evidence="4" id="KW-0378">Hydrolase</keyword>
<dbReference type="KEGG" id="plal:FXN65_25830"/>
<sequence length="484" mass="52697">MRSPALVLALLFGSSLLAGCAVNPATGKTNFVMMSEQQELDLGRQYNQEIAKQNPPYADEKLQAYVQEVGQRVASHSHRSNIAYHFTVVDSPDINAFALPGGYIYIHRGLLAYLNSEAELAAVLGHEVGHVTARHSVQQQSQSTAWNILGQAVAIGTGVGAAADLTNVLGTAFVRGYGRDMELEADGLGAQYLARSGYDPQAMIEVVKVLKNQEEFARDQARRKGQTEAPSGYHGVFDSHPDNDTRLQQVVGPAKALAGGNQVVNRDVFLKHLEGLPFGDSAETGVRRGQDFYHAELDFTLHFPDGWGMVNRADAVITHSANQQAFIAMTLDGRKPNLAPAGYLRQKAGGQRLAMEESLQQAGLQGATAVLPGNPARRVAAIYKDDKAYLFVGAIRNGASLESEDDKFLSVIRSFRPMKKEERVLAQPLRLHLIQAKSGQTIASLARESKLPGAQADLENRIRLLNNLYPIGEPKPGDWLKVVR</sequence>
<dbReference type="PANTHER" id="PTHR22726:SF24">
    <property type="entry name" value="M48 FAMILY METALLOPEPTIDASE"/>
    <property type="match status" value="1"/>
</dbReference>
<keyword evidence="11" id="KW-1185">Reference proteome</keyword>
<protein>
    <submittedName>
        <fullName evidence="10">M48 family metalloprotease</fullName>
    </submittedName>
</protein>
<comment type="cofactor">
    <cofactor evidence="1">
        <name>Zn(2+)</name>
        <dbReference type="ChEBI" id="CHEBI:29105"/>
    </cofactor>
</comment>
<accession>A0A5J6QX19</accession>
<feature type="chain" id="PRO_5023894177" evidence="8">
    <location>
        <begin position="21"/>
        <end position="484"/>
    </location>
</feature>
<dbReference type="RefSeq" id="WP_151137802.1">
    <property type="nucleotide sequence ID" value="NZ_CP043311.1"/>
</dbReference>
<evidence type="ECO:0000256" key="5">
    <source>
        <dbReference type="ARBA" id="ARBA00022833"/>
    </source>
</evidence>
<feature type="region of interest" description="Disordered" evidence="7">
    <location>
        <begin position="220"/>
        <end position="240"/>
    </location>
</feature>
<dbReference type="GO" id="GO:0016020">
    <property type="term" value="C:membrane"/>
    <property type="evidence" value="ECO:0007669"/>
    <property type="project" value="TreeGrafter"/>
</dbReference>
<dbReference type="Proteomes" id="UP000327179">
    <property type="component" value="Chromosome"/>
</dbReference>
<evidence type="ECO:0000256" key="1">
    <source>
        <dbReference type="ARBA" id="ARBA00001947"/>
    </source>
</evidence>
<evidence type="ECO:0000313" key="10">
    <source>
        <dbReference type="EMBL" id="QEY65309.1"/>
    </source>
</evidence>
<dbReference type="InterPro" id="IPR001915">
    <property type="entry name" value="Peptidase_M48"/>
</dbReference>
<feature type="domain" description="Peptidase M48" evidence="9">
    <location>
        <begin position="61"/>
        <end position="251"/>
    </location>
</feature>
<evidence type="ECO:0000256" key="3">
    <source>
        <dbReference type="ARBA" id="ARBA00022723"/>
    </source>
</evidence>
<evidence type="ECO:0000256" key="6">
    <source>
        <dbReference type="ARBA" id="ARBA00023049"/>
    </source>
</evidence>
<evidence type="ECO:0000259" key="9">
    <source>
        <dbReference type="Pfam" id="PF01435"/>
    </source>
</evidence>
<evidence type="ECO:0000256" key="2">
    <source>
        <dbReference type="ARBA" id="ARBA00022670"/>
    </source>
</evidence>
<dbReference type="Gene3D" id="3.30.2010.10">
    <property type="entry name" value="Metalloproteases ('zincins'), catalytic domain"/>
    <property type="match status" value="1"/>
</dbReference>
<keyword evidence="3" id="KW-0479">Metal-binding</keyword>
<dbReference type="EMBL" id="CP043311">
    <property type="protein sequence ID" value="QEY65309.1"/>
    <property type="molecule type" value="Genomic_DNA"/>
</dbReference>
<dbReference type="GO" id="GO:0046872">
    <property type="term" value="F:metal ion binding"/>
    <property type="evidence" value="ECO:0007669"/>
    <property type="project" value="UniProtKB-KW"/>
</dbReference>
<feature type="signal peptide" evidence="8">
    <location>
        <begin position="1"/>
        <end position="20"/>
    </location>
</feature>
<proteinExistence type="predicted"/>
<dbReference type="InterPro" id="IPR051156">
    <property type="entry name" value="Mito/Outer_Membr_Metalloprot"/>
</dbReference>
<evidence type="ECO:0000256" key="4">
    <source>
        <dbReference type="ARBA" id="ARBA00022801"/>
    </source>
</evidence>
<keyword evidence="2 10" id="KW-0645">Protease</keyword>
<reference evidence="10 11" key="1">
    <citation type="submission" date="2019-08" db="EMBL/GenBank/DDBJ databases">
        <title>Whole-genome Sequencing of e-waste polymer degrading bacterium Pseudomonas sp. strain PE08.</title>
        <authorList>
            <person name="Kirdat K."/>
            <person name="Debbarma P."/>
            <person name="Narawade N."/>
            <person name="Suyal D."/>
            <person name="Thorat V."/>
            <person name="Shouche Y."/>
            <person name="Goel R."/>
            <person name="Yadav A."/>
        </authorList>
    </citation>
    <scope>NUCLEOTIDE SEQUENCE [LARGE SCALE GENOMIC DNA]</scope>
    <source>
        <strain evidence="10 11">PE08</strain>
    </source>
</reference>
<keyword evidence="5" id="KW-0862">Zinc</keyword>